<keyword evidence="2" id="KW-1185">Reference proteome</keyword>
<dbReference type="AlphaFoldDB" id="A0A157SWM7"/>
<dbReference type="OrthoDB" id="8624254at2"/>
<dbReference type="Proteomes" id="UP000076848">
    <property type="component" value="Unassembled WGS sequence"/>
</dbReference>
<dbReference type="RefSeq" id="WP_066134303.1">
    <property type="nucleotide sequence ID" value="NZ_FKIF01000010.1"/>
</dbReference>
<dbReference type="EMBL" id="FKIF01000010">
    <property type="protein sequence ID" value="SAI74695.1"/>
    <property type="molecule type" value="Genomic_DNA"/>
</dbReference>
<proteinExistence type="predicted"/>
<evidence type="ECO:0000313" key="2">
    <source>
        <dbReference type="Proteomes" id="UP000076848"/>
    </source>
</evidence>
<dbReference type="STRING" id="288768.SAMEA3906486_05412"/>
<evidence type="ECO:0000313" key="1">
    <source>
        <dbReference type="EMBL" id="SAI74695.1"/>
    </source>
</evidence>
<protein>
    <submittedName>
        <fullName evidence="1">Flp pilus assembly protein TadG</fullName>
    </submittedName>
</protein>
<name>A0A157SWM7_9BORD</name>
<reference evidence="1 2" key="1">
    <citation type="submission" date="2016-04" db="EMBL/GenBank/DDBJ databases">
        <authorList>
            <consortium name="Pathogen Informatics"/>
        </authorList>
    </citation>
    <scope>NUCLEOTIDE SEQUENCE [LARGE SCALE GENOMIC DNA]</scope>
    <source>
        <strain evidence="1 2">H050680373</strain>
    </source>
</reference>
<accession>A0A157SWM7</accession>
<gene>
    <name evidence="1" type="ORF">SAMEA3906486_05412</name>
</gene>
<organism evidence="1 2">
    <name type="scientific">Bordetella ansorpii</name>
    <dbReference type="NCBI Taxonomy" id="288768"/>
    <lineage>
        <taxon>Bacteria</taxon>
        <taxon>Pseudomonadati</taxon>
        <taxon>Pseudomonadota</taxon>
        <taxon>Betaproteobacteria</taxon>
        <taxon>Burkholderiales</taxon>
        <taxon>Alcaligenaceae</taxon>
        <taxon>Bordetella</taxon>
    </lineage>
</organism>
<sequence>MKIRRPETSPGRQDGAAAILLLLLIGGAVALAAFASDGVRMTADASQLKRATDAAALAASMARAKDRQADIQGIAERYVASNLGLDDEQVGSELSVQAEPITVNGTAGARVTATFKASPMLASFSEQSVSVHSSAISRDVSLEIALTLPNTLTEDAANLAALRRLAKSFSANMLKNTDTTWLSLVPFSQAVNVYDAQQSGRLRNWAMAGALNPVELTSLFRSGYGSLADPRIPDRRANLLCMYRGLNRGQNYFWDQAPSSAFKVYYRHDLPENGSPGAPPIRWVGPNPDFGKATGVNDTRWMVADRGCPSAALLPLTNDQSRIDQRLDQMSTRFNVNYAIAMGWSAMSLAPSFRGASGWALPDDLPKDFDDGQGDRVKAIVMLINSTGQRWFDSDAYNNEVGEPTDGCSANSGTSGGACGNGDALITERFANLCASFRAHRLRFFLIVTGSDEARDEDGQIRSASDFRRIAGPGLAVCAEKGSDITYLSGRDFVVSEGPIQDRLDQIAEELRQLASLTTLIE</sequence>